<dbReference type="HAMAP" id="MF_00472">
    <property type="entry name" value="UbiG"/>
    <property type="match status" value="1"/>
</dbReference>
<evidence type="ECO:0000256" key="1">
    <source>
        <dbReference type="ARBA" id="ARBA00022603"/>
    </source>
</evidence>
<comment type="pathway">
    <text evidence="5">Cofactor biosynthesis; ubiquinone biosynthesis.</text>
</comment>
<keyword evidence="2 5" id="KW-0808">Transferase</keyword>
<dbReference type="EC" id="2.1.1.64" evidence="5"/>
<keyword evidence="4 5" id="KW-0949">S-adenosyl-L-methionine</keyword>
<feature type="binding site" evidence="5">
    <location>
        <position position="41"/>
    </location>
    <ligand>
        <name>S-adenosyl-L-methionine</name>
        <dbReference type="ChEBI" id="CHEBI:59789"/>
    </ligand>
</feature>
<keyword evidence="3 5" id="KW-0831">Ubiquinone biosynthesis</keyword>
<feature type="binding site" evidence="5">
    <location>
        <position position="130"/>
    </location>
    <ligand>
        <name>S-adenosyl-L-methionine</name>
        <dbReference type="ChEBI" id="CHEBI:59789"/>
    </ligand>
</feature>
<dbReference type="NCBIfam" id="TIGR01983">
    <property type="entry name" value="UbiG"/>
    <property type="match status" value="1"/>
</dbReference>
<evidence type="ECO:0000256" key="3">
    <source>
        <dbReference type="ARBA" id="ARBA00022688"/>
    </source>
</evidence>
<dbReference type="EMBL" id="JABMOJ010000017">
    <property type="protein sequence ID" value="NQV63802.1"/>
    <property type="molecule type" value="Genomic_DNA"/>
</dbReference>
<comment type="similarity">
    <text evidence="5">Belongs to the methyltransferase superfamily. UbiG/COQ3 family.</text>
</comment>
<reference evidence="6" key="1">
    <citation type="submission" date="2020-05" db="EMBL/GenBank/DDBJ databases">
        <title>Sulfur intermediates as new biogeochemical hubs in an aquatic model microbial ecosystem.</title>
        <authorList>
            <person name="Vigneron A."/>
        </authorList>
    </citation>
    <scope>NUCLEOTIDE SEQUENCE</scope>
    <source>
        <strain evidence="6">Bin.250</strain>
    </source>
</reference>
<sequence>MTTQPITTEDQRETAKFDQLAHQWWDPQGPMWPLHRLNALRAPFVTQKIQQHFNAVSLKGLRILDIGCGAGLLAEQMAKQGAKVTGIDVAAKNIGIAHEHAQAQGLVIDYRCGAVEALADIDDFDVVLNMEVIEHVNNLPLFMARTCDLTAAGGLMFLATINRTWFSWLTTIVGAEYILGWLPRGTHSWQRYVTPEEALLSLQQGGLSVQSQTGVGMNPLRQQLFLTGNMRANYMMVASKT</sequence>
<dbReference type="GO" id="GO:0061542">
    <property type="term" value="F:3-demethylubiquinol 3-O-methyltransferase activity"/>
    <property type="evidence" value="ECO:0007669"/>
    <property type="project" value="UniProtKB-UniRule"/>
</dbReference>
<comment type="function">
    <text evidence="5">O-methyltransferase that catalyzes the 2 O-methylation steps in the ubiquinone biosynthetic pathway.</text>
</comment>
<dbReference type="Proteomes" id="UP000754644">
    <property type="component" value="Unassembled WGS sequence"/>
</dbReference>
<dbReference type="InterPro" id="IPR029063">
    <property type="entry name" value="SAM-dependent_MTases_sf"/>
</dbReference>
<comment type="catalytic activity">
    <reaction evidence="5">
        <text>a 3-demethylubiquinol + S-adenosyl-L-methionine = a ubiquinol + S-adenosyl-L-homocysteine + H(+)</text>
        <dbReference type="Rhea" id="RHEA:44380"/>
        <dbReference type="Rhea" id="RHEA-COMP:9566"/>
        <dbReference type="Rhea" id="RHEA-COMP:10914"/>
        <dbReference type="ChEBI" id="CHEBI:15378"/>
        <dbReference type="ChEBI" id="CHEBI:17976"/>
        <dbReference type="ChEBI" id="CHEBI:57856"/>
        <dbReference type="ChEBI" id="CHEBI:59789"/>
        <dbReference type="ChEBI" id="CHEBI:84422"/>
        <dbReference type="EC" id="2.1.1.64"/>
    </reaction>
</comment>
<comment type="catalytic activity">
    <reaction evidence="5">
        <text>a 3-(all-trans-polyprenyl)benzene-1,2-diol + S-adenosyl-L-methionine = a 2-methoxy-6-(all-trans-polyprenyl)phenol + S-adenosyl-L-homocysteine + H(+)</text>
        <dbReference type="Rhea" id="RHEA:31411"/>
        <dbReference type="Rhea" id="RHEA-COMP:9550"/>
        <dbReference type="Rhea" id="RHEA-COMP:9551"/>
        <dbReference type="ChEBI" id="CHEBI:15378"/>
        <dbReference type="ChEBI" id="CHEBI:57856"/>
        <dbReference type="ChEBI" id="CHEBI:59789"/>
        <dbReference type="ChEBI" id="CHEBI:62729"/>
        <dbReference type="ChEBI" id="CHEBI:62731"/>
        <dbReference type="EC" id="2.1.1.222"/>
    </reaction>
</comment>
<dbReference type="AlphaFoldDB" id="A0A972VWF2"/>
<dbReference type="CDD" id="cd02440">
    <property type="entry name" value="AdoMet_MTases"/>
    <property type="match status" value="1"/>
</dbReference>
<dbReference type="GO" id="GO:0102208">
    <property type="term" value="F:2-polyprenyl-6-hydroxyphenol methylase activity"/>
    <property type="evidence" value="ECO:0007669"/>
    <property type="project" value="UniProtKB-EC"/>
</dbReference>
<dbReference type="SUPFAM" id="SSF53335">
    <property type="entry name" value="S-adenosyl-L-methionine-dependent methyltransferases"/>
    <property type="match status" value="1"/>
</dbReference>
<dbReference type="PANTHER" id="PTHR43464:SF19">
    <property type="entry name" value="UBIQUINONE BIOSYNTHESIS O-METHYLTRANSFERASE, MITOCHONDRIAL"/>
    <property type="match status" value="1"/>
</dbReference>
<comment type="caution">
    <text evidence="6">The sequence shown here is derived from an EMBL/GenBank/DDBJ whole genome shotgun (WGS) entry which is preliminary data.</text>
</comment>
<dbReference type="EC" id="2.1.1.222" evidence="5"/>
<evidence type="ECO:0000256" key="5">
    <source>
        <dbReference type="HAMAP-Rule" id="MF_00472"/>
    </source>
</evidence>
<keyword evidence="1 5" id="KW-0489">Methyltransferase</keyword>
<dbReference type="Pfam" id="PF13489">
    <property type="entry name" value="Methyltransf_23"/>
    <property type="match status" value="1"/>
</dbReference>
<evidence type="ECO:0000256" key="4">
    <source>
        <dbReference type="ARBA" id="ARBA00022691"/>
    </source>
</evidence>
<proteinExistence type="inferred from homology"/>
<dbReference type="Gene3D" id="3.40.50.150">
    <property type="entry name" value="Vaccinia Virus protein VP39"/>
    <property type="match status" value="1"/>
</dbReference>
<dbReference type="GO" id="GO:0010420">
    <property type="term" value="F:polyprenyldihydroxybenzoate methyltransferase activity"/>
    <property type="evidence" value="ECO:0007669"/>
    <property type="project" value="InterPro"/>
</dbReference>
<protein>
    <recommendedName>
        <fullName evidence="5">Ubiquinone biosynthesis O-methyltransferase</fullName>
    </recommendedName>
    <alternativeName>
        <fullName evidence="5">2-polyprenyl-6-hydroxyphenol methylase</fullName>
        <ecNumber evidence="5">2.1.1.222</ecNumber>
    </alternativeName>
    <alternativeName>
        <fullName evidence="5">3-demethylubiquinone 3-O-methyltransferase</fullName>
        <ecNumber evidence="5">2.1.1.64</ecNumber>
    </alternativeName>
</protein>
<dbReference type="GO" id="GO:0032259">
    <property type="term" value="P:methylation"/>
    <property type="evidence" value="ECO:0007669"/>
    <property type="project" value="UniProtKB-KW"/>
</dbReference>
<evidence type="ECO:0000313" key="7">
    <source>
        <dbReference type="Proteomes" id="UP000754644"/>
    </source>
</evidence>
<dbReference type="PANTHER" id="PTHR43464">
    <property type="entry name" value="METHYLTRANSFERASE"/>
    <property type="match status" value="1"/>
</dbReference>
<organism evidence="6 7">
    <name type="scientific">SAR86 cluster bacterium</name>
    <dbReference type="NCBI Taxonomy" id="2030880"/>
    <lineage>
        <taxon>Bacteria</taxon>
        <taxon>Pseudomonadati</taxon>
        <taxon>Pseudomonadota</taxon>
        <taxon>Gammaproteobacteria</taxon>
        <taxon>SAR86 cluster</taxon>
    </lineage>
</organism>
<evidence type="ECO:0000256" key="2">
    <source>
        <dbReference type="ARBA" id="ARBA00022679"/>
    </source>
</evidence>
<evidence type="ECO:0000313" key="6">
    <source>
        <dbReference type="EMBL" id="NQV63802.1"/>
    </source>
</evidence>
<dbReference type="InterPro" id="IPR010233">
    <property type="entry name" value="UbiG_MeTrfase"/>
</dbReference>
<accession>A0A972VWF2</accession>
<feature type="binding site" evidence="5">
    <location>
        <position position="88"/>
    </location>
    <ligand>
        <name>S-adenosyl-L-methionine</name>
        <dbReference type="ChEBI" id="CHEBI:59789"/>
    </ligand>
</feature>
<feature type="binding site" evidence="5">
    <location>
        <position position="67"/>
    </location>
    <ligand>
        <name>S-adenosyl-L-methionine</name>
        <dbReference type="ChEBI" id="CHEBI:59789"/>
    </ligand>
</feature>
<gene>
    <name evidence="5 6" type="primary">ubiG</name>
    <name evidence="6" type="ORF">HQ497_00430</name>
</gene>
<name>A0A972VWF2_9GAMM</name>